<protein>
    <submittedName>
        <fullName evidence="3">Eukaryotic translation initiation factor 4 gamma 1 isoform X1</fullName>
    </submittedName>
</protein>
<name>A0AAD1SKC7_PELCU</name>
<keyword evidence="3" id="KW-0396">Initiation factor</keyword>
<reference evidence="3" key="1">
    <citation type="submission" date="2022-03" db="EMBL/GenBank/DDBJ databases">
        <authorList>
            <person name="Alioto T."/>
            <person name="Alioto T."/>
            <person name="Gomez Garrido J."/>
        </authorList>
    </citation>
    <scope>NUCLEOTIDE SEQUENCE</scope>
</reference>
<dbReference type="InterPro" id="IPR016024">
    <property type="entry name" value="ARM-type_fold"/>
</dbReference>
<dbReference type="Gene3D" id="1.25.40.180">
    <property type="match status" value="1"/>
</dbReference>
<organism evidence="3 4">
    <name type="scientific">Pelobates cultripes</name>
    <name type="common">Western spadefoot toad</name>
    <dbReference type="NCBI Taxonomy" id="61616"/>
    <lineage>
        <taxon>Eukaryota</taxon>
        <taxon>Metazoa</taxon>
        <taxon>Chordata</taxon>
        <taxon>Craniata</taxon>
        <taxon>Vertebrata</taxon>
        <taxon>Euteleostomi</taxon>
        <taxon>Amphibia</taxon>
        <taxon>Batrachia</taxon>
        <taxon>Anura</taxon>
        <taxon>Pelobatoidea</taxon>
        <taxon>Pelobatidae</taxon>
        <taxon>Pelobates</taxon>
    </lineage>
</organism>
<keyword evidence="4" id="KW-1185">Reference proteome</keyword>
<proteinExistence type="predicted"/>
<evidence type="ECO:0000259" key="2">
    <source>
        <dbReference type="SMART" id="SM00543"/>
    </source>
</evidence>
<feature type="compositionally biased region" description="Basic and acidic residues" evidence="1">
    <location>
        <begin position="200"/>
        <end position="213"/>
    </location>
</feature>
<dbReference type="InterPro" id="IPR003890">
    <property type="entry name" value="MIF4G-like_typ-3"/>
</dbReference>
<evidence type="ECO:0000256" key="1">
    <source>
        <dbReference type="SAM" id="MobiDB-lite"/>
    </source>
</evidence>
<dbReference type="Proteomes" id="UP001295444">
    <property type="component" value="Chromosome 06"/>
</dbReference>
<dbReference type="PANTHER" id="PTHR23253">
    <property type="entry name" value="EUKARYOTIC TRANSLATION INITIATION FACTOR 4 GAMMA"/>
    <property type="match status" value="1"/>
</dbReference>
<dbReference type="SUPFAM" id="SSF48371">
    <property type="entry name" value="ARM repeat"/>
    <property type="match status" value="1"/>
</dbReference>
<feature type="domain" description="MIF4G" evidence="2">
    <location>
        <begin position="214"/>
        <end position="417"/>
    </location>
</feature>
<gene>
    <name evidence="3" type="ORF">PECUL_23A024008</name>
</gene>
<dbReference type="GO" id="GO:0016281">
    <property type="term" value="C:eukaryotic translation initiation factor 4F complex"/>
    <property type="evidence" value="ECO:0007669"/>
    <property type="project" value="TreeGrafter"/>
</dbReference>
<dbReference type="PANTHER" id="PTHR23253:SF78">
    <property type="entry name" value="EUKARYOTIC TRANSLATION INITIATION FACTOR 4G1, ISOFORM B-RELATED"/>
    <property type="match status" value="1"/>
</dbReference>
<feature type="region of interest" description="Disordered" evidence="1">
    <location>
        <begin position="183"/>
        <end position="214"/>
    </location>
</feature>
<sequence length="446" mass="52179">MAEQISMRPSCSALPLKAEPQTFLQLSTNLDISPKNEKGNRWEPWEQNGGFVEEILKCCQQGTERRRLPPSVTSKFAVLDKRDPFLFSKVKPKLLPKQYKTTKKAEIKNYCAECHKQDNILQPEPVTSLEDIPYKPSTDRYYYNYVRYGKEKISDVPYYIRVTPRETNQLMTYARPPRLPLKAEPQTLPQISPNLEISPDPEKGKRSEPREQNEGFVEESLKCCQKSTKILCLPPSVTFKFAVLDESFIHYNNYVRYRKEEKIPDVPYYIRLLIRFCQKEFERGENGNEKTEKLQKELDAATLPREKTRLKEELSEACNKGCRRYQGNIKFIGELFKLKLLSEDTMKDCLMKLMNMNSEKSVECICLLLTTIGESLENGQCRLDNYISNIDNFIKNRKTSSRIRFLVQDVLELRRNNWVPRHKPQGPKTIDQIHKEVELESGRKEQ</sequence>
<evidence type="ECO:0000313" key="3">
    <source>
        <dbReference type="EMBL" id="CAH2302210.1"/>
    </source>
</evidence>
<dbReference type="SMART" id="SM00543">
    <property type="entry name" value="MIF4G"/>
    <property type="match status" value="1"/>
</dbReference>
<dbReference type="Pfam" id="PF02854">
    <property type="entry name" value="MIF4G"/>
    <property type="match status" value="1"/>
</dbReference>
<dbReference type="GO" id="GO:0003729">
    <property type="term" value="F:mRNA binding"/>
    <property type="evidence" value="ECO:0007669"/>
    <property type="project" value="TreeGrafter"/>
</dbReference>
<dbReference type="GO" id="GO:0003743">
    <property type="term" value="F:translation initiation factor activity"/>
    <property type="evidence" value="ECO:0007669"/>
    <property type="project" value="UniProtKB-KW"/>
</dbReference>
<dbReference type="EMBL" id="OW240917">
    <property type="protein sequence ID" value="CAH2302210.1"/>
    <property type="molecule type" value="Genomic_DNA"/>
</dbReference>
<dbReference type="AlphaFoldDB" id="A0AAD1SKC7"/>
<keyword evidence="3" id="KW-0648">Protein biosynthesis</keyword>
<accession>A0AAD1SKC7</accession>
<evidence type="ECO:0000313" key="4">
    <source>
        <dbReference type="Proteomes" id="UP001295444"/>
    </source>
</evidence>